<dbReference type="Pfam" id="PF01965">
    <property type="entry name" value="DJ-1_PfpI"/>
    <property type="match status" value="1"/>
</dbReference>
<dbReference type="RefSeq" id="WP_093276226.1">
    <property type="nucleotide sequence ID" value="NZ_FNDD01000021.1"/>
</dbReference>
<dbReference type="AlphaFoldDB" id="A0A1G8DQZ6"/>
<keyword evidence="3" id="KW-0812">Transmembrane</keyword>
<dbReference type="OrthoDB" id="9803764at2"/>
<dbReference type="PANTHER" id="PTHR43130:SF3">
    <property type="entry name" value="HTH-TYPE TRANSCRIPTIONAL REGULATOR RV1931C"/>
    <property type="match status" value="1"/>
</dbReference>
<dbReference type="SUPFAM" id="SSF46689">
    <property type="entry name" value="Homeodomain-like"/>
    <property type="match status" value="2"/>
</dbReference>
<organism evidence="5 6">
    <name type="scientific">Vibrio xiamenensis</name>
    <dbReference type="NCBI Taxonomy" id="861298"/>
    <lineage>
        <taxon>Bacteria</taxon>
        <taxon>Pseudomonadati</taxon>
        <taxon>Pseudomonadota</taxon>
        <taxon>Gammaproteobacteria</taxon>
        <taxon>Vibrionales</taxon>
        <taxon>Vibrionaceae</taxon>
        <taxon>Vibrio</taxon>
    </lineage>
</organism>
<sequence>MSTRTLSPKTLSSKTMQQIPNVSVIVFNGFSPFHISVPSIVFGPDTLHETFFNLQFVAGEEGSILSDIGMEIHTRAKLDSLEQADIIIVPYWRTIDERPNTQLIEALRLAYARGALIVGLCLGGYVLAYAGLLAGKRAATHWELEQDFTQRFPETSLDTNALYVEDSGVITSAGTAAGIDCCLYVFRKYYSSTIANRVARRMVVPPHRDGGQAQFIEQPIPITTSDSRINELMDRIRNDIGHKYTLDELAESVMMTRRTFTRKFHKATGMAFGEWLAAERFNLAQDLLESTDLSIEQIVAQTGFSSVLAFRDKFKERYVVTPNRWRKTFHQQN</sequence>
<dbReference type="SMART" id="SM00342">
    <property type="entry name" value="HTH_ARAC"/>
    <property type="match status" value="1"/>
</dbReference>
<dbReference type="PANTHER" id="PTHR43130">
    <property type="entry name" value="ARAC-FAMILY TRANSCRIPTIONAL REGULATOR"/>
    <property type="match status" value="1"/>
</dbReference>
<evidence type="ECO:0000256" key="3">
    <source>
        <dbReference type="SAM" id="Phobius"/>
    </source>
</evidence>
<dbReference type="EMBL" id="FNDD01000021">
    <property type="protein sequence ID" value="SDH59971.1"/>
    <property type="molecule type" value="Genomic_DNA"/>
</dbReference>
<dbReference type="STRING" id="861298.SAMN04488136_12114"/>
<evidence type="ECO:0000313" key="5">
    <source>
        <dbReference type="EMBL" id="SDH59971.1"/>
    </source>
</evidence>
<evidence type="ECO:0000313" key="6">
    <source>
        <dbReference type="Proteomes" id="UP000198854"/>
    </source>
</evidence>
<accession>A0A1G8DQZ6</accession>
<evidence type="ECO:0000259" key="4">
    <source>
        <dbReference type="PROSITE" id="PS01124"/>
    </source>
</evidence>
<reference evidence="5 6" key="1">
    <citation type="submission" date="2016-10" db="EMBL/GenBank/DDBJ databases">
        <authorList>
            <person name="de Groot N.N."/>
        </authorList>
    </citation>
    <scope>NUCLEOTIDE SEQUENCE [LARGE SCALE GENOMIC DNA]</scope>
    <source>
        <strain evidence="5 6">CGMCC 1.10228</strain>
    </source>
</reference>
<dbReference type="PROSITE" id="PS01124">
    <property type="entry name" value="HTH_ARAC_FAMILY_2"/>
    <property type="match status" value="1"/>
</dbReference>
<protein>
    <submittedName>
        <fullName evidence="5">Transcriptional regulator, AraC family with amidase-like domain</fullName>
    </submittedName>
</protein>
<dbReference type="InterPro" id="IPR002818">
    <property type="entry name" value="DJ-1/PfpI"/>
</dbReference>
<evidence type="ECO:0000256" key="1">
    <source>
        <dbReference type="ARBA" id="ARBA00023015"/>
    </source>
</evidence>
<keyword evidence="1" id="KW-0805">Transcription regulation</keyword>
<dbReference type="GO" id="GO:0043565">
    <property type="term" value="F:sequence-specific DNA binding"/>
    <property type="evidence" value="ECO:0007669"/>
    <property type="project" value="InterPro"/>
</dbReference>
<feature type="domain" description="HTH araC/xylS-type" evidence="4">
    <location>
        <begin position="230"/>
        <end position="328"/>
    </location>
</feature>
<evidence type="ECO:0000256" key="2">
    <source>
        <dbReference type="ARBA" id="ARBA00023163"/>
    </source>
</evidence>
<dbReference type="Gene3D" id="1.10.10.60">
    <property type="entry name" value="Homeodomain-like"/>
    <property type="match status" value="1"/>
</dbReference>
<dbReference type="InterPro" id="IPR052158">
    <property type="entry name" value="INH-QAR"/>
</dbReference>
<gene>
    <name evidence="5" type="ORF">SAMN04488136_12114</name>
</gene>
<keyword evidence="6" id="KW-1185">Reference proteome</keyword>
<dbReference type="GO" id="GO:0003700">
    <property type="term" value="F:DNA-binding transcription factor activity"/>
    <property type="evidence" value="ECO:0007669"/>
    <property type="project" value="InterPro"/>
</dbReference>
<dbReference type="Gene3D" id="3.40.50.880">
    <property type="match status" value="1"/>
</dbReference>
<proteinExistence type="predicted"/>
<feature type="transmembrane region" description="Helical" evidence="3">
    <location>
        <begin position="21"/>
        <end position="42"/>
    </location>
</feature>
<dbReference type="InterPro" id="IPR029062">
    <property type="entry name" value="Class_I_gatase-like"/>
</dbReference>
<dbReference type="Proteomes" id="UP000198854">
    <property type="component" value="Unassembled WGS sequence"/>
</dbReference>
<name>A0A1G8DQZ6_9VIBR</name>
<feature type="transmembrane region" description="Helical" evidence="3">
    <location>
        <begin position="110"/>
        <end position="132"/>
    </location>
</feature>
<keyword evidence="3" id="KW-1133">Transmembrane helix</keyword>
<dbReference type="CDD" id="cd03137">
    <property type="entry name" value="GATase1_AraC_1"/>
    <property type="match status" value="1"/>
</dbReference>
<keyword evidence="2" id="KW-0804">Transcription</keyword>
<keyword evidence="3" id="KW-0472">Membrane</keyword>
<dbReference type="InterPro" id="IPR009057">
    <property type="entry name" value="Homeodomain-like_sf"/>
</dbReference>
<dbReference type="SUPFAM" id="SSF52317">
    <property type="entry name" value="Class I glutamine amidotransferase-like"/>
    <property type="match status" value="1"/>
</dbReference>
<dbReference type="Pfam" id="PF12833">
    <property type="entry name" value="HTH_18"/>
    <property type="match status" value="1"/>
</dbReference>
<dbReference type="InterPro" id="IPR018060">
    <property type="entry name" value="HTH_AraC"/>
</dbReference>